<keyword evidence="3" id="KW-1185">Reference proteome</keyword>
<name>A0A1G6LPW8_9BACT</name>
<dbReference type="PANTHER" id="PTHR32114">
    <property type="entry name" value="ABC TRANSPORTER ABCH.3"/>
    <property type="match status" value="1"/>
</dbReference>
<evidence type="ECO:0000256" key="1">
    <source>
        <dbReference type="SAM" id="Coils"/>
    </source>
</evidence>
<dbReference type="GO" id="GO:0016887">
    <property type="term" value="F:ATP hydrolysis activity"/>
    <property type="evidence" value="ECO:0007669"/>
    <property type="project" value="InterPro"/>
</dbReference>
<dbReference type="GO" id="GO:0006302">
    <property type="term" value="P:double-strand break repair"/>
    <property type="evidence" value="ECO:0007669"/>
    <property type="project" value="InterPro"/>
</dbReference>
<dbReference type="Gene3D" id="3.40.50.300">
    <property type="entry name" value="P-loop containing nucleotide triphosphate hydrolases"/>
    <property type="match status" value="1"/>
</dbReference>
<accession>A0A1G6LPW8</accession>
<dbReference type="SUPFAM" id="SSF52540">
    <property type="entry name" value="P-loop containing nucleoside triphosphate hydrolases"/>
    <property type="match status" value="1"/>
</dbReference>
<feature type="coiled-coil region" evidence="1">
    <location>
        <begin position="292"/>
        <end position="354"/>
    </location>
</feature>
<dbReference type="STRING" id="28234.SAMN04488588_1109"/>
<dbReference type="EMBL" id="FMYV01000004">
    <property type="protein sequence ID" value="SDC45338.1"/>
    <property type="molecule type" value="Genomic_DNA"/>
</dbReference>
<proteinExistence type="predicted"/>
<protein>
    <submittedName>
        <fullName evidence="2">P-loop containing region of AAA domain-containing protein</fullName>
    </submittedName>
</protein>
<keyword evidence="1" id="KW-0175">Coiled coil</keyword>
<dbReference type="AlphaFoldDB" id="A0A1G6LPW8"/>
<gene>
    <name evidence="2" type="ORF">SAMN04488588_1109</name>
</gene>
<dbReference type="Pfam" id="PF13555">
    <property type="entry name" value="AAA_29"/>
    <property type="match status" value="1"/>
</dbReference>
<dbReference type="RefSeq" id="WP_091403479.1">
    <property type="nucleotide sequence ID" value="NZ_FMYV01000004.1"/>
</dbReference>
<evidence type="ECO:0000313" key="2">
    <source>
        <dbReference type="EMBL" id="SDC45338.1"/>
    </source>
</evidence>
<sequence length="674" mass="79401">MNITLKKLKLKNFKGIRDLEIDLGKETNIYGRNGSGKTTVVDAFFWLLFNKDSNDSANFEIKELDEENNVIYGLDHEVEAELNVDSKILSLRKVFKEIWTKRRGESEKTLTGHTTDHYINDVPVKKKDFQEKINELIEENIFKIISDPKYFSEVLHWKERRKILLEITGDITNEDVIKTNKKFEALRELLEDNDIDDLRVAFNSKKRKINEEIKSIPIRIDEANNSKNNYDFKQIEKELKQEKMKLEKIENQIADESEKTKEISELKTTIYQKKSELDKIRYKKESEAFKPKQELESSLSLAKNDLEEKERNLKNLTQQIERNKNAIGQYKEKITNYENKIKDLQDKTDKKRNQWRLEKEKELELPHDFTCPYCKQELPQEQIDEKIEEIKLNFFEEKKNKLAEITQEGLGYKKQIEEYQEYIQDFRNDINKLEKEINEMDTESIKKDIEEQKNIVDNLESRIKNFAPVIEETDEEKRLNKEIEDLKAKVDSVSDTNLDDLKAEKVEITKTIDNLKEKMSYKKQNETIDKRIKILEEKEKNLSQEMARIEGQEFLCEEFIKTKVDLLESKINKKFKTVRFKLFKELVNGGIEPTCEPLINGVPFTSANNAGKVNAGLDIINVLNDYYGVIAPIFIDNRDLITEIIDTKSQIINLYVSPEDVELRIESKEMEGVK</sequence>
<reference evidence="2 3" key="1">
    <citation type="submission" date="2016-10" db="EMBL/GenBank/DDBJ databases">
        <authorList>
            <person name="de Groot N.N."/>
        </authorList>
    </citation>
    <scope>NUCLEOTIDE SEQUENCE [LARGE SCALE GENOMIC DNA]</scope>
    <source>
        <strain evidence="2 3">WG14</strain>
    </source>
</reference>
<feature type="coiled-coil region" evidence="1">
    <location>
        <begin position="232"/>
        <end position="266"/>
    </location>
</feature>
<dbReference type="Proteomes" id="UP000199322">
    <property type="component" value="Unassembled WGS sequence"/>
</dbReference>
<evidence type="ECO:0000313" key="3">
    <source>
        <dbReference type="Proteomes" id="UP000199322"/>
    </source>
</evidence>
<dbReference type="PANTHER" id="PTHR32114:SF2">
    <property type="entry name" value="ABC TRANSPORTER ABCH.3"/>
    <property type="match status" value="1"/>
</dbReference>
<dbReference type="InterPro" id="IPR027417">
    <property type="entry name" value="P-loop_NTPase"/>
</dbReference>
<organism evidence="2 3">
    <name type="scientific">Geotoga petraea</name>
    <dbReference type="NCBI Taxonomy" id="28234"/>
    <lineage>
        <taxon>Bacteria</taxon>
        <taxon>Thermotogati</taxon>
        <taxon>Thermotogota</taxon>
        <taxon>Thermotogae</taxon>
        <taxon>Petrotogales</taxon>
        <taxon>Petrotogaceae</taxon>
        <taxon>Geotoga</taxon>
    </lineage>
</organism>
<feature type="coiled-coil region" evidence="1">
    <location>
        <begin position="416"/>
        <end position="552"/>
    </location>
</feature>